<dbReference type="InterPro" id="IPR029058">
    <property type="entry name" value="AB_hydrolase_fold"/>
</dbReference>
<evidence type="ECO:0000313" key="3">
    <source>
        <dbReference type="EMBL" id="AVP49421.1"/>
    </source>
</evidence>
<sequence length="311" mass="36470">MKKYKYNWWRILLLIITFPFSILIGIIFKTKFLKFCFEYNRESDIQEFLEDLKKKNMQLEIPIDLIETFDIKTDKGNISALKLMHENSDKWVIGLHGWTENKFLALRLVIHIYNMGYNVITFDSFAHGQSYGEKTDVGYSAIPLLDQVIKYLKKNYQPKEIGLIGNSMGASTAILYGEIGAYTNDVKWIIADCGFSNLNDQFNWKMEQMYKINWIFLNMFIPCGFKKITGLDPKQFDLLEKINYDIPTMFIHSTTDSFVPYLMSQKMFEKRNNSNDILWTPTGPDHVKVIADLNQEYKAKTKKFINKKLAK</sequence>
<dbReference type="PANTHER" id="PTHR43358">
    <property type="entry name" value="ALPHA/BETA-HYDROLASE"/>
    <property type="match status" value="1"/>
</dbReference>
<keyword evidence="3" id="KW-0378">Hydrolase</keyword>
<feature type="transmembrane region" description="Helical" evidence="1">
    <location>
        <begin position="7"/>
        <end position="28"/>
    </location>
</feature>
<dbReference type="PANTHER" id="PTHR43358:SF4">
    <property type="entry name" value="ALPHA_BETA HYDROLASE FOLD-1 DOMAIN-CONTAINING PROTEIN"/>
    <property type="match status" value="1"/>
</dbReference>
<organism evidence="3 4">
    <name type="scientific">Williamsoniiplasma luminosum</name>
    <dbReference type="NCBI Taxonomy" id="214888"/>
    <lineage>
        <taxon>Bacteria</taxon>
        <taxon>Bacillati</taxon>
        <taxon>Mycoplasmatota</taxon>
        <taxon>Mollicutes</taxon>
        <taxon>Entomoplasmatales</taxon>
        <taxon>Williamsoniiplasma</taxon>
    </lineage>
</organism>
<keyword evidence="1" id="KW-0812">Transmembrane</keyword>
<proteinExistence type="predicted"/>
<reference evidence="4" key="1">
    <citation type="submission" date="2018-02" db="EMBL/GenBank/DDBJ databases">
        <title>Firefly genomes illuminate parallel origins of bioluminescence in beetles.</title>
        <authorList>
            <person name="Fallon T.R."/>
            <person name="Lower S.E.S."/>
            <person name="Behringer M."/>
            <person name="Weng J.-K."/>
        </authorList>
    </citation>
    <scope>NUCLEOTIDE SEQUENCE [LARGE SCALE GENOMIC DNA]</scope>
</reference>
<dbReference type="InterPro" id="IPR052920">
    <property type="entry name" value="DNA-binding_regulatory"/>
</dbReference>
<evidence type="ECO:0000313" key="4">
    <source>
        <dbReference type="Proteomes" id="UP000239250"/>
    </source>
</evidence>
<dbReference type="Gene3D" id="3.40.50.1820">
    <property type="entry name" value="alpha/beta hydrolase"/>
    <property type="match status" value="1"/>
</dbReference>
<dbReference type="SUPFAM" id="SSF53474">
    <property type="entry name" value="alpha/beta-Hydrolases"/>
    <property type="match status" value="1"/>
</dbReference>
<accession>A0A2S0NK86</accession>
<evidence type="ECO:0000256" key="1">
    <source>
        <dbReference type="SAM" id="Phobius"/>
    </source>
</evidence>
<dbReference type="Pfam" id="PF00561">
    <property type="entry name" value="Abhydrolase_1"/>
    <property type="match status" value="1"/>
</dbReference>
<protein>
    <submittedName>
        <fullName evidence="3">Alpha/beta hydrolase</fullName>
    </submittedName>
</protein>
<keyword evidence="1" id="KW-0472">Membrane</keyword>
<gene>
    <name evidence="3" type="ORF">C5T88_02435</name>
</gene>
<name>A0A2S0NK86_9MOLU</name>
<feature type="domain" description="AB hydrolase-1" evidence="2">
    <location>
        <begin position="91"/>
        <end position="202"/>
    </location>
</feature>
<dbReference type="Proteomes" id="UP000239250">
    <property type="component" value="Chromosome"/>
</dbReference>
<dbReference type="GO" id="GO:0016787">
    <property type="term" value="F:hydrolase activity"/>
    <property type="evidence" value="ECO:0007669"/>
    <property type="project" value="UniProtKB-KW"/>
</dbReference>
<dbReference type="EMBL" id="CP027019">
    <property type="protein sequence ID" value="AVP49421.1"/>
    <property type="molecule type" value="Genomic_DNA"/>
</dbReference>
<dbReference type="RefSeq" id="WP_303662009.1">
    <property type="nucleotide sequence ID" value="NZ_CP027019.1"/>
</dbReference>
<evidence type="ECO:0000259" key="2">
    <source>
        <dbReference type="Pfam" id="PF00561"/>
    </source>
</evidence>
<dbReference type="AlphaFoldDB" id="A0A2S0NK86"/>
<dbReference type="InterPro" id="IPR000073">
    <property type="entry name" value="AB_hydrolase_1"/>
</dbReference>
<keyword evidence="1" id="KW-1133">Transmembrane helix</keyword>